<feature type="domain" description="Glycosyl-hydrolase family 116 N-terminal" evidence="2">
    <location>
        <begin position="21"/>
        <end position="354"/>
    </location>
</feature>
<dbReference type="InterPro" id="IPR024462">
    <property type="entry name" value="GH116_N"/>
</dbReference>
<dbReference type="InterPro" id="IPR008928">
    <property type="entry name" value="6-hairpin_glycosidase_sf"/>
</dbReference>
<dbReference type="SUPFAM" id="SSF48208">
    <property type="entry name" value="Six-hairpin glycosidases"/>
    <property type="match status" value="1"/>
</dbReference>
<dbReference type="InterPro" id="IPR012341">
    <property type="entry name" value="6hp_glycosidase-like_sf"/>
</dbReference>
<dbReference type="AlphaFoldDB" id="A0A2W2CEC5"/>
<dbReference type="EMBL" id="POTW01000001">
    <property type="protein sequence ID" value="PZF86647.1"/>
    <property type="molecule type" value="Genomic_DNA"/>
</dbReference>
<evidence type="ECO:0000313" key="3">
    <source>
        <dbReference type="EMBL" id="PZF86647.1"/>
    </source>
</evidence>
<protein>
    <recommendedName>
        <fullName evidence="5">Glucosylceramidase</fullName>
    </recommendedName>
</protein>
<dbReference type="Pfam" id="PF04685">
    <property type="entry name" value="DUF608"/>
    <property type="match status" value="1"/>
</dbReference>
<evidence type="ECO:0000313" key="4">
    <source>
        <dbReference type="Proteomes" id="UP000248764"/>
    </source>
</evidence>
<reference evidence="3 4" key="1">
    <citation type="submission" date="2018-01" db="EMBL/GenBank/DDBJ databases">
        <title>Draft genome sequence of Jiangella sp. GTF31.</title>
        <authorList>
            <person name="Sahin N."/>
            <person name="Ay H."/>
            <person name="Saygin H."/>
        </authorList>
    </citation>
    <scope>NUCLEOTIDE SEQUENCE [LARGE SCALE GENOMIC DNA]</scope>
    <source>
        <strain evidence="3 4">GTF31</strain>
    </source>
</reference>
<comment type="caution">
    <text evidence="3">The sequence shown here is derived from an EMBL/GenBank/DDBJ whole genome shotgun (WGS) entry which is preliminary data.</text>
</comment>
<dbReference type="RefSeq" id="WP_111252645.1">
    <property type="nucleotide sequence ID" value="NZ_POTW01000001.1"/>
</dbReference>
<dbReference type="GO" id="GO:0005975">
    <property type="term" value="P:carbohydrate metabolic process"/>
    <property type="evidence" value="ECO:0007669"/>
    <property type="project" value="InterPro"/>
</dbReference>
<evidence type="ECO:0000259" key="2">
    <source>
        <dbReference type="Pfam" id="PF12215"/>
    </source>
</evidence>
<evidence type="ECO:0008006" key="5">
    <source>
        <dbReference type="Google" id="ProtNLM"/>
    </source>
</evidence>
<dbReference type="GO" id="GO:0004553">
    <property type="term" value="F:hydrolase activity, hydrolyzing O-glycosyl compounds"/>
    <property type="evidence" value="ECO:0007669"/>
    <property type="project" value="InterPro"/>
</dbReference>
<organism evidence="3 4">
    <name type="scientific">Jiangella anatolica</name>
    <dbReference type="NCBI Taxonomy" id="2670374"/>
    <lineage>
        <taxon>Bacteria</taxon>
        <taxon>Bacillati</taxon>
        <taxon>Actinomycetota</taxon>
        <taxon>Actinomycetes</taxon>
        <taxon>Jiangellales</taxon>
        <taxon>Jiangellaceae</taxon>
        <taxon>Jiangella</taxon>
    </lineage>
</organism>
<keyword evidence="4" id="KW-1185">Reference proteome</keyword>
<sequence>MTRTPRLSVAAPIPATFARAAFPLGGIGTGNVSLGARGELRDWEIQNRSNKGGVNPCTFFAISARPDGSDRITRVLEAWPAGPRDWAQGTAGEAEGLPRFASATLRGEYPFAQVDFDDDSVPVRVSLFAFTPLVPLEPDDSGIPAAVFRYTVENPGTVPVSVSIAGSLTHRGGLERSGSYRGRQSVEWREEPGLRGLAFDVDLAATDPEYGTMSLLTSASDASAIPGWVEGRAGDFWAEFAATGRLRPLPPAEFGREDPAWLESVDQDLWRELLTPKRRTGSLAATQVVPPGEAREFEFVLAWHFPNRVNGWDGDVLFFEDGAQPELGMTRNHYATRWPDAWTAGVYLLRDRERLERATSAFHAALFGSTLDPAVLQAVSASIATARSTTCFRVEDGTFFGWEGSDGDGGWGGSCTHVWSYAQTLAWLFPGLERGARRVEFLDETEPDGRQRFRANSRFGRPFDWPGAADGQLATIVRLHREWRFSGDDAFLRELWPAARASLDYALRTWDSDGDGLLEAFTHNTYDIEFAGPEPLTGILLLAALRAATRMAAHLGDEDARARYAALTGTAEPALDARLFNGEYYVQDVADVDERQNQVGTGVLSDQLLGQWHAHLNGLGDLLPREHLRSAVHAVYSHNFRADLRAHPNANRAFAFGDEGGLLLASWPRGGRPRFPMRYSDEVWSGVEHHVAAELVYAGFVEEALTLVRTTRARHTGETRSPWDEVEAGHHYARSMSAWSLLLAFSGVQYDAVARTLGFDPVADGTYFFSTGTGWGRATIADDSIELALDHGTLELESLELRGRRVAGPLALTAGRGPAQRMRS</sequence>
<name>A0A2W2CEC5_9ACTN</name>
<dbReference type="Pfam" id="PF12215">
    <property type="entry name" value="Glyco_hydr_116N"/>
    <property type="match status" value="1"/>
</dbReference>
<evidence type="ECO:0000259" key="1">
    <source>
        <dbReference type="Pfam" id="PF04685"/>
    </source>
</evidence>
<gene>
    <name evidence="3" type="ORF">C1I92_00250</name>
</gene>
<accession>A0A2W2CEC5</accession>
<dbReference type="PANTHER" id="PTHR12654:SF0">
    <property type="entry name" value="NON-LYSOSOMAL GLUCOSYLCERAMIDASE"/>
    <property type="match status" value="1"/>
</dbReference>
<proteinExistence type="predicted"/>
<dbReference type="Gene3D" id="1.50.10.10">
    <property type="match status" value="1"/>
</dbReference>
<feature type="domain" description="Glycosyl-hydrolase family 116 catalytic region" evidence="1">
    <location>
        <begin position="470"/>
        <end position="741"/>
    </location>
</feature>
<dbReference type="Proteomes" id="UP000248764">
    <property type="component" value="Unassembled WGS sequence"/>
</dbReference>
<dbReference type="PANTHER" id="PTHR12654">
    <property type="entry name" value="BILE ACID BETA-GLUCOSIDASE-RELATED"/>
    <property type="match status" value="1"/>
</dbReference>
<dbReference type="InterPro" id="IPR006775">
    <property type="entry name" value="GH116_catalytic"/>
</dbReference>
<dbReference type="InterPro" id="IPR052566">
    <property type="entry name" value="Non-lysos_glucosylceramidase"/>
</dbReference>